<protein>
    <submittedName>
        <fullName evidence="2">Uncharacterized protein</fullName>
    </submittedName>
</protein>
<name>A0A9W8GNH7_9FUNG</name>
<dbReference type="Pfam" id="PF15003">
    <property type="entry name" value="HAUS2"/>
    <property type="match status" value="1"/>
</dbReference>
<reference evidence="2" key="1">
    <citation type="submission" date="2022-07" db="EMBL/GenBank/DDBJ databases">
        <title>Phylogenomic reconstructions and comparative analyses of Kickxellomycotina fungi.</title>
        <authorList>
            <person name="Reynolds N.K."/>
            <person name="Stajich J.E."/>
            <person name="Barry K."/>
            <person name="Grigoriev I.V."/>
            <person name="Crous P."/>
            <person name="Smith M.E."/>
        </authorList>
    </citation>
    <scope>NUCLEOTIDE SEQUENCE</scope>
    <source>
        <strain evidence="2">CBS 109367</strain>
    </source>
</reference>
<dbReference type="GO" id="GO:0031023">
    <property type="term" value="P:microtubule organizing center organization"/>
    <property type="evidence" value="ECO:0007669"/>
    <property type="project" value="InterPro"/>
</dbReference>
<accession>A0A9W8GNH7</accession>
<keyword evidence="3" id="KW-1185">Reference proteome</keyword>
<organism evidence="2 3">
    <name type="scientific">Coemansia spiralis</name>
    <dbReference type="NCBI Taxonomy" id="417178"/>
    <lineage>
        <taxon>Eukaryota</taxon>
        <taxon>Fungi</taxon>
        <taxon>Fungi incertae sedis</taxon>
        <taxon>Zoopagomycota</taxon>
        <taxon>Kickxellomycotina</taxon>
        <taxon>Kickxellomycetes</taxon>
        <taxon>Kickxellales</taxon>
        <taxon>Kickxellaceae</taxon>
        <taxon>Coemansia</taxon>
    </lineage>
</organism>
<comment type="caution">
    <text evidence="2">The sequence shown here is derived from an EMBL/GenBank/DDBJ whole genome shotgun (WGS) entry which is preliminary data.</text>
</comment>
<evidence type="ECO:0000313" key="3">
    <source>
        <dbReference type="Proteomes" id="UP001151516"/>
    </source>
</evidence>
<proteinExistence type="predicted"/>
<dbReference type="AlphaFoldDB" id="A0A9W8GNH7"/>
<dbReference type="Proteomes" id="UP001151516">
    <property type="component" value="Unassembled WGS sequence"/>
</dbReference>
<gene>
    <name evidence="2" type="ORF">IWW39_000827</name>
</gene>
<evidence type="ECO:0000256" key="1">
    <source>
        <dbReference type="SAM" id="MobiDB-lite"/>
    </source>
</evidence>
<evidence type="ECO:0000313" key="2">
    <source>
        <dbReference type="EMBL" id="KAJ2690276.1"/>
    </source>
</evidence>
<dbReference type="InterPro" id="IPR028346">
    <property type="entry name" value="HAUS2"/>
</dbReference>
<sequence>MAARMDLASDIGMSISSDLSGEHSGDDLVPAVNALYLQDIAADDYGSDDDLGDSEEVQATKMRIALLDRMKAVDRELQEEWLEADRRDYEANASVLDHSRVAKRLGTLVAFAQHLRKIGKNRASLLTRLTEPLAEEHWLLDPGSHQPMVDAMRGMCELVNHLPNISAAAHHCLEAELPDGSNTGQGNGQGLAEASASARTRQLAQMEKLVHEVEQATEWLQQNSHNLDSVPNISLAK</sequence>
<feature type="region of interest" description="Disordered" evidence="1">
    <location>
        <begin position="178"/>
        <end position="198"/>
    </location>
</feature>
<dbReference type="GO" id="GO:0051225">
    <property type="term" value="P:spindle assembly"/>
    <property type="evidence" value="ECO:0007669"/>
    <property type="project" value="InterPro"/>
</dbReference>
<dbReference type="EMBL" id="JANBTX010000013">
    <property type="protein sequence ID" value="KAJ2690276.1"/>
    <property type="molecule type" value="Genomic_DNA"/>
</dbReference>
<dbReference type="OrthoDB" id="5564679at2759"/>